<dbReference type="EMBL" id="ON529850">
    <property type="protein sequence ID" value="UTC28404.1"/>
    <property type="molecule type" value="Genomic_DNA"/>
</dbReference>
<gene>
    <name evidence="1" type="ORF">GURKE_04020</name>
</gene>
<evidence type="ECO:0000313" key="1">
    <source>
        <dbReference type="EMBL" id="UTC28404.1"/>
    </source>
</evidence>
<sequence>MGDDLMSDTIYLTPYDPDPAVPRAAGELTLDPAARVLGVGTDAFTMDVPLLPQRTLGGDEVRLMSPEGVEHALLQGGGGGLPMDRKLWVLPGCAPISVAFLGLPSERITQIALGEPAQLIGLRVRSNGGTGTLFVKIRNAANEEVLSHDFAINGAMMLEPAFDLQLSPGYYTVHAAPTSSNFLLEQVEAMTPAATAPQFHLVAMRFL</sequence>
<protein>
    <submittedName>
        <fullName evidence="1">Uncharacterized protein</fullName>
    </submittedName>
</protein>
<name>A0A9E7N215_9CAUD</name>
<dbReference type="Proteomes" id="UP001055634">
    <property type="component" value="Segment"/>
</dbReference>
<accession>A0A9E7N215</accession>
<proteinExistence type="predicted"/>
<reference evidence="1" key="1">
    <citation type="submission" date="2022-04" db="EMBL/GenBank/DDBJ databases">
        <authorList>
            <person name="Friedrich I."/>
            <person name="Schneider D."/>
            <person name="Poehlein A."/>
            <person name="Hertel R."/>
            <person name="Daniel R."/>
        </authorList>
    </citation>
    <scope>NUCLEOTIDE SEQUENCE</scope>
</reference>
<evidence type="ECO:0000313" key="2">
    <source>
        <dbReference type="Proteomes" id="UP001055634"/>
    </source>
</evidence>
<keyword evidence="2" id="KW-1185">Reference proteome</keyword>
<organism evidence="1 2">
    <name type="scientific">Brevundimonas phage vB_BpoS-Gurke</name>
    <dbReference type="NCBI Taxonomy" id="2948599"/>
    <lineage>
        <taxon>Viruses</taxon>
        <taxon>Duplodnaviria</taxon>
        <taxon>Heunggongvirae</taxon>
        <taxon>Uroviricota</taxon>
        <taxon>Caudoviricetes</taxon>
        <taxon>Jeanschmidtviridae</taxon>
        <taxon>Kikimoravirus</taxon>
        <taxon>Kikimoravirus gurke</taxon>
    </lineage>
</organism>